<dbReference type="EMBL" id="LAZR01001650">
    <property type="protein sequence ID" value="KKN41390.1"/>
    <property type="molecule type" value="Genomic_DNA"/>
</dbReference>
<comment type="caution">
    <text evidence="2">The sequence shown here is derived from an EMBL/GenBank/DDBJ whole genome shotgun (WGS) entry which is preliminary data.</text>
</comment>
<protein>
    <submittedName>
        <fullName evidence="2">Uncharacterized protein</fullName>
    </submittedName>
</protein>
<keyword evidence="1" id="KW-0472">Membrane</keyword>
<gene>
    <name evidence="2" type="ORF">LCGC14_0723860</name>
</gene>
<proteinExistence type="predicted"/>
<feature type="transmembrane region" description="Helical" evidence="1">
    <location>
        <begin position="29"/>
        <end position="48"/>
    </location>
</feature>
<keyword evidence="1" id="KW-1133">Transmembrane helix</keyword>
<reference evidence="2" key="1">
    <citation type="journal article" date="2015" name="Nature">
        <title>Complex archaea that bridge the gap between prokaryotes and eukaryotes.</title>
        <authorList>
            <person name="Spang A."/>
            <person name="Saw J.H."/>
            <person name="Jorgensen S.L."/>
            <person name="Zaremba-Niedzwiedzka K."/>
            <person name="Martijn J."/>
            <person name="Lind A.E."/>
            <person name="van Eijk R."/>
            <person name="Schleper C."/>
            <person name="Guy L."/>
            <person name="Ettema T.J."/>
        </authorList>
    </citation>
    <scope>NUCLEOTIDE SEQUENCE</scope>
</reference>
<feature type="transmembrane region" description="Helical" evidence="1">
    <location>
        <begin position="401"/>
        <end position="423"/>
    </location>
</feature>
<name>A0A0F9QBP1_9ZZZZ</name>
<feature type="transmembrane region" description="Helical" evidence="1">
    <location>
        <begin position="220"/>
        <end position="243"/>
    </location>
</feature>
<feature type="transmembrane region" description="Helical" evidence="1">
    <location>
        <begin position="435"/>
        <end position="457"/>
    </location>
</feature>
<organism evidence="2">
    <name type="scientific">marine sediment metagenome</name>
    <dbReference type="NCBI Taxonomy" id="412755"/>
    <lineage>
        <taxon>unclassified sequences</taxon>
        <taxon>metagenomes</taxon>
        <taxon>ecological metagenomes</taxon>
    </lineage>
</organism>
<evidence type="ECO:0000313" key="2">
    <source>
        <dbReference type="EMBL" id="KKN41390.1"/>
    </source>
</evidence>
<feature type="transmembrane region" description="Helical" evidence="1">
    <location>
        <begin position="127"/>
        <end position="146"/>
    </location>
</feature>
<dbReference type="AlphaFoldDB" id="A0A0F9QBP1"/>
<feature type="transmembrane region" description="Helical" evidence="1">
    <location>
        <begin position="68"/>
        <end position="90"/>
    </location>
</feature>
<accession>A0A0F9QBP1</accession>
<feature type="transmembrane region" description="Helical" evidence="1">
    <location>
        <begin position="267"/>
        <end position="287"/>
    </location>
</feature>
<keyword evidence="1" id="KW-0812">Transmembrane</keyword>
<evidence type="ECO:0000256" key="1">
    <source>
        <dbReference type="SAM" id="Phobius"/>
    </source>
</evidence>
<feature type="transmembrane region" description="Helical" evidence="1">
    <location>
        <begin position="313"/>
        <end position="338"/>
    </location>
</feature>
<sequence>MGVIEEDKIELKSTHISLFRFELSRTQTVIFLILSLIGTFMLPFILVREDFFYLFNSIFWQEPWLYENYAYFITSIIVNGIFLFLSVYALRKILRSKNNRNNSPRKLIRHDRIVRWLGFKLSHGQSLFIFSLSLAGILLIVPHYIYSSTFNSGFSSRDLLHVISMIPTSPTQRAFSDLLMENVPFVICAFFVVICLYSLIATQIGRSRSPSKKGIKKIGLLVFITSFVISIFLIARVFSHLAIFNPELSYLLKTALIGTTSYQKRDFILTIVSLIICFILMIASYFMKSKSTEKRVTNHKLTWLHIELTPHRALILFTIAIHFIIYVSFLYLSFVFSFGIPIRTIDYYDILFLAIPIIIIIFCYYPIGKIVKHSYLDTVVNKIVDLDDFETKWFNYRLKRLYGITFLSASSGFIVFLIFDLAYNEFLATVNTYELHLLISSLVIAVLTFLLIAVNIYTIKKTISSIKSITYRK</sequence>
<feature type="transmembrane region" description="Helical" evidence="1">
    <location>
        <begin position="350"/>
        <end position="367"/>
    </location>
</feature>
<feature type="transmembrane region" description="Helical" evidence="1">
    <location>
        <begin position="183"/>
        <end position="200"/>
    </location>
</feature>